<evidence type="ECO:0000256" key="1">
    <source>
        <dbReference type="ARBA" id="ARBA00022679"/>
    </source>
</evidence>
<dbReference type="PANTHER" id="PTHR32385">
    <property type="entry name" value="MANNOSYL PHOSPHORYLINOSITOL CERAMIDE SYNTHASE"/>
    <property type="match status" value="1"/>
</dbReference>
<comment type="caution">
    <text evidence="2">The sequence shown here is derived from an EMBL/GenBank/DDBJ whole genome shotgun (WGS) entry which is preliminary data.</text>
</comment>
<name>A0A939CEY9_9FIRM</name>
<dbReference type="Gene3D" id="3.90.550.20">
    <property type="match status" value="1"/>
</dbReference>
<protein>
    <submittedName>
        <fullName evidence="2">Glycosyl transferase</fullName>
    </submittedName>
</protein>
<dbReference type="PANTHER" id="PTHR32385:SF15">
    <property type="entry name" value="INOSITOL PHOSPHOCERAMIDE MANNOSYLTRANSFERASE 1"/>
    <property type="match status" value="1"/>
</dbReference>
<dbReference type="GO" id="GO:0016020">
    <property type="term" value="C:membrane"/>
    <property type="evidence" value="ECO:0007669"/>
    <property type="project" value="GOC"/>
</dbReference>
<dbReference type="AlphaFoldDB" id="A0A939CEY9"/>
<dbReference type="Pfam" id="PF04488">
    <property type="entry name" value="Gly_transf_sug"/>
    <property type="match status" value="1"/>
</dbReference>
<dbReference type="Proteomes" id="UP000737612">
    <property type="component" value="Unassembled WGS sequence"/>
</dbReference>
<proteinExistence type="predicted"/>
<evidence type="ECO:0000313" key="3">
    <source>
        <dbReference type="Proteomes" id="UP000737612"/>
    </source>
</evidence>
<evidence type="ECO:0000313" key="2">
    <source>
        <dbReference type="EMBL" id="MBN2952296.1"/>
    </source>
</evidence>
<dbReference type="InterPro" id="IPR051706">
    <property type="entry name" value="Glycosyltransferase_domain"/>
</dbReference>
<dbReference type="SUPFAM" id="SSF53448">
    <property type="entry name" value="Nucleotide-diphospho-sugar transferases"/>
    <property type="match status" value="1"/>
</dbReference>
<dbReference type="GO" id="GO:0000030">
    <property type="term" value="F:mannosyltransferase activity"/>
    <property type="evidence" value="ECO:0007669"/>
    <property type="project" value="TreeGrafter"/>
</dbReference>
<accession>A0A939CEY9</accession>
<organism evidence="2 3">
    <name type="scientific">Fusicatenibacter saccharivorans</name>
    <dbReference type="NCBI Taxonomy" id="1150298"/>
    <lineage>
        <taxon>Bacteria</taxon>
        <taxon>Bacillati</taxon>
        <taxon>Bacillota</taxon>
        <taxon>Clostridia</taxon>
        <taxon>Lachnospirales</taxon>
        <taxon>Lachnospiraceae</taxon>
        <taxon>Fusicatenibacter</taxon>
    </lineage>
</organism>
<gene>
    <name evidence="2" type="ORF">JTJ23_01570</name>
</gene>
<dbReference type="EMBL" id="JAFHBD010000004">
    <property type="protein sequence ID" value="MBN2952296.1"/>
    <property type="molecule type" value="Genomic_DNA"/>
</dbReference>
<reference evidence="2" key="1">
    <citation type="submission" date="2021-02" db="EMBL/GenBank/DDBJ databases">
        <title>Metagenome-assembled genomes from human diarrheal sample B26.</title>
        <authorList>
            <person name="Ateba T.P."/>
            <person name="Alayande K.A."/>
            <person name="Mwanza M."/>
        </authorList>
    </citation>
    <scope>NUCLEOTIDE SEQUENCE</scope>
    <source>
        <strain evidence="2">06WH</strain>
    </source>
</reference>
<dbReference type="RefSeq" id="WP_070103219.1">
    <property type="nucleotide sequence ID" value="NZ_CYYV01000009.1"/>
</dbReference>
<dbReference type="InterPro" id="IPR007577">
    <property type="entry name" value="GlycoTrfase_DXD_sugar-bd_CS"/>
</dbReference>
<keyword evidence="1 2" id="KW-0808">Transferase</keyword>
<dbReference type="GO" id="GO:0051999">
    <property type="term" value="P:mannosyl-inositol phosphorylceramide biosynthetic process"/>
    <property type="evidence" value="ECO:0007669"/>
    <property type="project" value="TreeGrafter"/>
</dbReference>
<sequence length="262" mass="31417">MIPKKIHYCWFGGKPIPDSVRRCMQSWQKFCPDYLIVEWNEKNFNIKECPQYVIDAYHRKKWAFVTDYVRLRVVYEYGGIYFDTDVELVKKIDFLLKYSAFFGFENKKYISTGLGFGAERGCGLLYEMMEMYQTIPFILEDGSENKKTCPVINTEIFLKHGLEQKDKQQILEGNIMILPSICMCPIDFETGYRRKSKKTISVHWFHASWMERAEKEYHKKHRQALLEEKKNDWKYLPNRMIKKLLGEKIYLKIKGWIRYDNG</sequence>
<dbReference type="InterPro" id="IPR029044">
    <property type="entry name" value="Nucleotide-diphossugar_trans"/>
</dbReference>